<protein>
    <submittedName>
        <fullName evidence="1">Uncharacterized protein</fullName>
    </submittedName>
</protein>
<dbReference type="EnsemblBacteria" id="BAG02041">
    <property type="protein sequence ID" value="BAG02041"/>
    <property type="gene ID" value="MAE_22190"/>
</dbReference>
<keyword evidence="2" id="KW-1185">Reference proteome</keyword>
<dbReference type="HOGENOM" id="CLU_2974391_0_0_3"/>
<gene>
    <name evidence="1" type="ordered locus">MAE_22190</name>
</gene>
<dbReference type="PaxDb" id="449447-MAE_22190"/>
<dbReference type="KEGG" id="mar:MAE_22190"/>
<organism evidence="1 2">
    <name type="scientific">Microcystis aeruginosa (strain NIES-843 / IAM M-2473)</name>
    <dbReference type="NCBI Taxonomy" id="449447"/>
    <lineage>
        <taxon>Bacteria</taxon>
        <taxon>Bacillati</taxon>
        <taxon>Cyanobacteriota</taxon>
        <taxon>Cyanophyceae</taxon>
        <taxon>Oscillatoriophycideae</taxon>
        <taxon>Chroococcales</taxon>
        <taxon>Microcystaceae</taxon>
        <taxon>Microcystis</taxon>
    </lineage>
</organism>
<evidence type="ECO:0000313" key="2">
    <source>
        <dbReference type="Proteomes" id="UP000001510"/>
    </source>
</evidence>
<accession>B0JG36</accession>
<name>B0JG36_MICAN</name>
<reference evidence="1 2" key="1">
    <citation type="journal article" date="2007" name="DNA Res.">
        <title>Complete genomic structure of the bloom-forming toxic cyanobacterium Microcystis aeruginosa NIES-843.</title>
        <authorList>
            <person name="Kaneko T."/>
            <person name="Nakajima N."/>
            <person name="Okamoto S."/>
            <person name="Suzuki I."/>
            <person name="Tanabe Y."/>
            <person name="Tamaoki M."/>
            <person name="Nakamura Y."/>
            <person name="Kasai F."/>
            <person name="Watanabe A."/>
            <person name="Kawashima K."/>
            <person name="Kishida Y."/>
            <person name="Ono A."/>
            <person name="Shimizu Y."/>
            <person name="Takahashi C."/>
            <person name="Minami C."/>
            <person name="Fujishiro T."/>
            <person name="Kohara M."/>
            <person name="Katoh M."/>
            <person name="Nakazaki N."/>
            <person name="Nakayama S."/>
            <person name="Yamada M."/>
            <person name="Tabata S."/>
            <person name="Watanabe M.M."/>
        </authorList>
    </citation>
    <scope>NUCLEOTIDE SEQUENCE [LARGE SCALE GENOMIC DNA]</scope>
    <source>
        <strain evidence="2">NIES-843 / IAM M-247</strain>
    </source>
</reference>
<dbReference type="Proteomes" id="UP000001510">
    <property type="component" value="Chromosome"/>
</dbReference>
<dbReference type="EMBL" id="AP009552">
    <property type="protein sequence ID" value="BAG02041.1"/>
    <property type="molecule type" value="Genomic_DNA"/>
</dbReference>
<dbReference type="AlphaFoldDB" id="B0JG36"/>
<evidence type="ECO:0000313" key="1">
    <source>
        <dbReference type="EMBL" id="BAG02041.1"/>
    </source>
</evidence>
<proteinExistence type="predicted"/>
<sequence length="58" mass="6722">MTDAKSFFNSVINCQSNLQNPVDKMKLKNRDFKPISSEDFVLSRTELTWLFGNCYANN</sequence>
<dbReference type="STRING" id="449447.MAE_22190"/>